<name>A0A0A7GDQ6_GEOAI</name>
<dbReference type="HOGENOM" id="CLU_069296_0_0_2"/>
<dbReference type="eggNOG" id="arCOG04164">
    <property type="taxonomic scope" value="Archaea"/>
</dbReference>
<accession>A0A0A7GDQ6</accession>
<dbReference type="KEGG" id="gac:GACE_0926"/>
<reference evidence="1 2" key="1">
    <citation type="journal article" date="2015" name="Appl. Environ. Microbiol.">
        <title>The Geoglobus acetivorans genome: Fe(III) reduction, acetate utilization, autotrophic growth, and degradation of aromatic compounds in a hyperthermophilic archaeon.</title>
        <authorList>
            <person name="Mardanov A.V."/>
            <person name="Slododkina G.B."/>
            <person name="Slobodkin A.I."/>
            <person name="Beletsky A.V."/>
            <person name="Gavrilov S.N."/>
            <person name="Kublanov I.V."/>
            <person name="Bonch-Osmolovskaya E.A."/>
            <person name="Skryabin K.G."/>
            <person name="Ravin N.V."/>
        </authorList>
    </citation>
    <scope>NUCLEOTIDE SEQUENCE [LARGE SCALE GENOMIC DNA]</scope>
    <source>
        <strain evidence="1 2">SBH6</strain>
    </source>
</reference>
<organism evidence="1 2">
    <name type="scientific">Geoglobus acetivorans</name>
    <dbReference type="NCBI Taxonomy" id="565033"/>
    <lineage>
        <taxon>Archaea</taxon>
        <taxon>Methanobacteriati</taxon>
        <taxon>Methanobacteriota</taxon>
        <taxon>Archaeoglobi</taxon>
        <taxon>Archaeoglobales</taxon>
        <taxon>Archaeoglobaceae</taxon>
        <taxon>Geoglobus</taxon>
    </lineage>
</organism>
<evidence type="ECO:0008006" key="3">
    <source>
        <dbReference type="Google" id="ProtNLM"/>
    </source>
</evidence>
<dbReference type="AlphaFoldDB" id="A0A0A7GDQ6"/>
<protein>
    <recommendedName>
        <fullName evidence="3">DUF1152 domain-containing protein</fullName>
    </recommendedName>
</protein>
<dbReference type="InterPro" id="IPR010581">
    <property type="entry name" value="DUF1152"/>
</dbReference>
<dbReference type="Pfam" id="PF06626">
    <property type="entry name" value="DUF1152"/>
    <property type="match status" value="1"/>
</dbReference>
<sequence>MDIAMNAERALLIGIGGGGDIISTIYVKNFLEKFGVECICGGVVWERYRRDRKVGPRSLDEIEGVERISRTLGYVSGGERLGSITPIVSQVADFLKERVLAVSITEGVFTLKDDLQEFINASEIDIVFGVDAGGDSLARGNERGLTSPLADSVMLSALSDLNSILAVVGFGSDGELSRRELETYLSELHSAVYGVSIVEVNGEIIEFLMGVESEASKIPAIARNGYFGKYSFWGELELEISILNSLIFYLDLKEVYMRSPMARAIYSTKSIVEANEILNRMGIKTEYDLEKEMERADRITAAKNPSE</sequence>
<evidence type="ECO:0000313" key="2">
    <source>
        <dbReference type="Proteomes" id="UP000030624"/>
    </source>
</evidence>
<dbReference type="Proteomes" id="UP000030624">
    <property type="component" value="Chromosome"/>
</dbReference>
<evidence type="ECO:0000313" key="1">
    <source>
        <dbReference type="EMBL" id="AIY89973.1"/>
    </source>
</evidence>
<dbReference type="STRING" id="565033.GACE_0926"/>
<dbReference type="EMBL" id="CP009552">
    <property type="protein sequence ID" value="AIY89973.1"/>
    <property type="molecule type" value="Genomic_DNA"/>
</dbReference>
<proteinExistence type="predicted"/>
<gene>
    <name evidence="1" type="ORF">GACE_0926</name>
</gene>